<evidence type="ECO:0000256" key="1">
    <source>
        <dbReference type="ARBA" id="ARBA00022741"/>
    </source>
</evidence>
<evidence type="ECO:0000313" key="8">
    <source>
        <dbReference type="Proteomes" id="UP001500840"/>
    </source>
</evidence>
<evidence type="ECO:0000256" key="3">
    <source>
        <dbReference type="ARBA" id="ARBA00022806"/>
    </source>
</evidence>
<evidence type="ECO:0000256" key="4">
    <source>
        <dbReference type="ARBA" id="ARBA00022840"/>
    </source>
</evidence>
<reference evidence="8" key="1">
    <citation type="journal article" date="2019" name="Int. J. Syst. Evol. Microbiol.">
        <title>The Global Catalogue of Microorganisms (GCM) 10K type strain sequencing project: providing services to taxonomists for standard genome sequencing and annotation.</title>
        <authorList>
            <consortium name="The Broad Institute Genomics Platform"/>
            <consortium name="The Broad Institute Genome Sequencing Center for Infectious Disease"/>
            <person name="Wu L."/>
            <person name="Ma J."/>
        </authorList>
    </citation>
    <scope>NUCLEOTIDE SEQUENCE [LARGE SCALE GENOMIC DNA]</scope>
    <source>
        <strain evidence="8">JCM 17759</strain>
    </source>
</reference>
<keyword evidence="3" id="KW-0347">Helicase</keyword>
<keyword evidence="5" id="KW-0051">Antiviral defense</keyword>
<evidence type="ECO:0000259" key="6">
    <source>
        <dbReference type="Pfam" id="PF22590"/>
    </source>
</evidence>
<dbReference type="EMBL" id="BAABGA010000014">
    <property type="protein sequence ID" value="GAA4447935.1"/>
    <property type="molecule type" value="Genomic_DNA"/>
</dbReference>
<keyword evidence="4" id="KW-0067">ATP-binding</keyword>
<keyword evidence="1" id="KW-0547">Nucleotide-binding</keyword>
<dbReference type="InterPro" id="IPR054712">
    <property type="entry name" value="Cas3-like_dom"/>
</dbReference>
<feature type="domain" description="CRISPR-associated nuclease/helicase Cas3" evidence="6">
    <location>
        <begin position="1"/>
        <end position="39"/>
    </location>
</feature>
<accession>A0ABP8MBL0</accession>
<protein>
    <recommendedName>
        <fullName evidence="6">CRISPR-associated nuclease/helicase Cas3 domain-containing protein</fullName>
    </recommendedName>
</protein>
<evidence type="ECO:0000256" key="5">
    <source>
        <dbReference type="ARBA" id="ARBA00023118"/>
    </source>
</evidence>
<sequence>MISTQLIEAGVDIDFPRVFRAMGPLDSIVQAAGRCNREGKLTDATGKSMLGEVVVFRPADAGLPMGIYADATSLTEAYISDPDMLGLDPELFERYFSELYQYAETDRGIQQLRQDFAFRSVARDAKVISDDTVSVVVPYRRSIKAIARIRKSEWLDYKKLRKLQRYMVNMRYGQGTMFQQLVAEGRIQPILPEANIFVLDDHCYDIQRGVVFQGLTPEELIL</sequence>
<proteinExistence type="predicted"/>
<evidence type="ECO:0000313" key="7">
    <source>
        <dbReference type="EMBL" id="GAA4447935.1"/>
    </source>
</evidence>
<dbReference type="Pfam" id="PF22590">
    <property type="entry name" value="Cas3-like_C_2"/>
    <property type="match status" value="1"/>
</dbReference>
<organism evidence="7 8">
    <name type="scientific">Novipirellula rosea</name>
    <dbReference type="NCBI Taxonomy" id="1031540"/>
    <lineage>
        <taxon>Bacteria</taxon>
        <taxon>Pseudomonadati</taxon>
        <taxon>Planctomycetota</taxon>
        <taxon>Planctomycetia</taxon>
        <taxon>Pirellulales</taxon>
        <taxon>Pirellulaceae</taxon>
        <taxon>Novipirellula</taxon>
    </lineage>
</organism>
<dbReference type="Proteomes" id="UP001500840">
    <property type="component" value="Unassembled WGS sequence"/>
</dbReference>
<evidence type="ECO:0000256" key="2">
    <source>
        <dbReference type="ARBA" id="ARBA00022801"/>
    </source>
</evidence>
<name>A0ABP8MBL0_9BACT</name>
<gene>
    <name evidence="7" type="ORF">GCM10023156_10430</name>
</gene>
<comment type="caution">
    <text evidence="7">The sequence shown here is derived from an EMBL/GenBank/DDBJ whole genome shotgun (WGS) entry which is preliminary data.</text>
</comment>
<keyword evidence="2" id="KW-0378">Hydrolase</keyword>
<keyword evidence="8" id="KW-1185">Reference proteome</keyword>